<feature type="transmembrane region" description="Helical" evidence="1">
    <location>
        <begin position="208"/>
        <end position="231"/>
    </location>
</feature>
<dbReference type="AlphaFoldDB" id="A0A814QKJ8"/>
<feature type="transmembrane region" description="Helical" evidence="1">
    <location>
        <begin position="42"/>
        <end position="63"/>
    </location>
</feature>
<evidence type="ECO:0000313" key="2">
    <source>
        <dbReference type="EMBL" id="CAF1120813.1"/>
    </source>
</evidence>
<evidence type="ECO:0000256" key="1">
    <source>
        <dbReference type="SAM" id="Phobius"/>
    </source>
</evidence>
<dbReference type="GO" id="GO:0045879">
    <property type="term" value="P:negative regulation of smoothened signaling pathway"/>
    <property type="evidence" value="ECO:0007669"/>
    <property type="project" value="TreeGrafter"/>
</dbReference>
<keyword evidence="1" id="KW-0472">Membrane</keyword>
<sequence>MGFGERFPRWSSAIIGVAQLLLTAAIIGLEVGSAYIDLAHGTIWVGFWAGIIFIKTVLMMLFITCCCRGRCCATYVFLWTIISGVLACVVIYFDQIFINDLCKCYLGDQLCCAVRGIESFRTNYSAVFEDCAQAIRDGTISSKVCPSRPYDKLKLIQAQLGCAVGMLITCGIYVIRSGETSLGLIEICILSLTSHDQKCFIPNNIRSVWIISFGLAIGAIGLLILTVLLFLASQYRQTSTIEYGRLTGFIAMIFLCLSTVLFPMGFDSEIIGGSPFQLPTDYRIGSSYVAFIGATWLTVLSAIIAGKMCLPRFVT</sequence>
<protein>
    <submittedName>
        <fullName evidence="2">Uncharacterized protein</fullName>
    </submittedName>
</protein>
<keyword evidence="1" id="KW-0812">Transmembrane</keyword>
<comment type="caution">
    <text evidence="2">The sequence shown here is derived from an EMBL/GenBank/DDBJ whole genome shotgun (WGS) entry which is preliminary data.</text>
</comment>
<dbReference type="GO" id="GO:0005794">
    <property type="term" value="C:Golgi apparatus"/>
    <property type="evidence" value="ECO:0007669"/>
    <property type="project" value="TreeGrafter"/>
</dbReference>
<evidence type="ECO:0000313" key="3">
    <source>
        <dbReference type="Proteomes" id="UP000663854"/>
    </source>
</evidence>
<dbReference type="GO" id="GO:0060170">
    <property type="term" value="C:ciliary membrane"/>
    <property type="evidence" value="ECO:0007669"/>
    <property type="project" value="TreeGrafter"/>
</dbReference>
<dbReference type="PANTHER" id="PTHR31186:SF1">
    <property type="entry name" value="MODULATOR OF SMOOTHENED PROTEIN"/>
    <property type="match status" value="1"/>
</dbReference>
<proteinExistence type="predicted"/>
<keyword evidence="1" id="KW-1133">Transmembrane helix</keyword>
<dbReference type="InterPro" id="IPR037663">
    <property type="entry name" value="Mosmo"/>
</dbReference>
<dbReference type="Proteomes" id="UP000663854">
    <property type="component" value="Unassembled WGS sequence"/>
</dbReference>
<accession>A0A814QKJ8</accession>
<dbReference type="PANTHER" id="PTHR31186">
    <property type="entry name" value="MODULATOR OF SMOOTHENED PROTEIN"/>
    <property type="match status" value="1"/>
</dbReference>
<reference evidence="2" key="1">
    <citation type="submission" date="2021-02" db="EMBL/GenBank/DDBJ databases">
        <authorList>
            <person name="Nowell W R."/>
        </authorList>
    </citation>
    <scope>NUCLEOTIDE SEQUENCE</scope>
</reference>
<feature type="transmembrane region" description="Helical" evidence="1">
    <location>
        <begin position="286"/>
        <end position="305"/>
    </location>
</feature>
<organism evidence="2 3">
    <name type="scientific">Rotaria sordida</name>
    <dbReference type="NCBI Taxonomy" id="392033"/>
    <lineage>
        <taxon>Eukaryota</taxon>
        <taxon>Metazoa</taxon>
        <taxon>Spiralia</taxon>
        <taxon>Gnathifera</taxon>
        <taxon>Rotifera</taxon>
        <taxon>Eurotatoria</taxon>
        <taxon>Bdelloidea</taxon>
        <taxon>Philodinida</taxon>
        <taxon>Philodinidae</taxon>
        <taxon>Rotaria</taxon>
    </lineage>
</organism>
<gene>
    <name evidence="2" type="ORF">PYM288_LOCUS20689</name>
</gene>
<name>A0A814QKJ8_9BILA</name>
<feature type="transmembrane region" description="Helical" evidence="1">
    <location>
        <begin position="75"/>
        <end position="93"/>
    </location>
</feature>
<dbReference type="Pfam" id="PF18800">
    <property type="entry name" value="Atthog"/>
    <property type="match status" value="1"/>
</dbReference>
<feature type="transmembrane region" description="Helical" evidence="1">
    <location>
        <begin position="243"/>
        <end position="266"/>
    </location>
</feature>
<dbReference type="EMBL" id="CAJNOH010000773">
    <property type="protein sequence ID" value="CAF1120813.1"/>
    <property type="molecule type" value="Genomic_DNA"/>
</dbReference>
<feature type="transmembrane region" description="Helical" evidence="1">
    <location>
        <begin position="12"/>
        <end position="36"/>
    </location>
</feature>